<evidence type="ECO:0000313" key="7">
    <source>
        <dbReference type="EMBL" id="CAD7635971.1"/>
    </source>
</evidence>
<evidence type="ECO:0000256" key="5">
    <source>
        <dbReference type="SAM" id="Phobius"/>
    </source>
</evidence>
<dbReference type="PANTHER" id="PTHR10217">
    <property type="entry name" value="VOLTAGE AND LIGAND GATED POTASSIUM CHANNEL"/>
    <property type="match status" value="1"/>
</dbReference>
<reference evidence="7" key="1">
    <citation type="submission" date="2020-11" db="EMBL/GenBank/DDBJ databases">
        <authorList>
            <person name="Tran Van P."/>
        </authorList>
    </citation>
    <scope>NUCLEOTIDE SEQUENCE</scope>
</reference>
<dbReference type="GO" id="GO:0042391">
    <property type="term" value="P:regulation of membrane potential"/>
    <property type="evidence" value="ECO:0007669"/>
    <property type="project" value="TreeGrafter"/>
</dbReference>
<keyword evidence="3 5" id="KW-1133">Transmembrane helix</keyword>
<proteinExistence type="predicted"/>
<dbReference type="EMBL" id="OC872673">
    <property type="protein sequence ID" value="CAD7635971.1"/>
    <property type="molecule type" value="Genomic_DNA"/>
</dbReference>
<dbReference type="EMBL" id="CAJPIZ010018098">
    <property type="protein sequence ID" value="CAG2116401.1"/>
    <property type="molecule type" value="Genomic_DNA"/>
</dbReference>
<organism evidence="7">
    <name type="scientific">Medioppia subpectinata</name>
    <dbReference type="NCBI Taxonomy" id="1979941"/>
    <lineage>
        <taxon>Eukaryota</taxon>
        <taxon>Metazoa</taxon>
        <taxon>Ecdysozoa</taxon>
        <taxon>Arthropoda</taxon>
        <taxon>Chelicerata</taxon>
        <taxon>Arachnida</taxon>
        <taxon>Acari</taxon>
        <taxon>Acariformes</taxon>
        <taxon>Sarcoptiformes</taxon>
        <taxon>Oribatida</taxon>
        <taxon>Brachypylina</taxon>
        <taxon>Oppioidea</taxon>
        <taxon>Oppiidae</taxon>
        <taxon>Medioppia</taxon>
    </lineage>
</organism>
<dbReference type="OrthoDB" id="432483at2759"/>
<sequence length="128" mass="15346">MFKTCWDWLILIATFYVAIIVPYSAAFRHRHADEVPDRKTIITDIGVEIVFIFDIIMNFRTTFVNKKGEVVAKSKSIAKHYMRGWFGITPLIHLLKLTRLLRLARLLQKMDRYSQFKFQRREEYLYVN</sequence>
<feature type="transmembrane region" description="Helical" evidence="5">
    <location>
        <begin position="6"/>
        <end position="25"/>
    </location>
</feature>
<evidence type="ECO:0000256" key="2">
    <source>
        <dbReference type="ARBA" id="ARBA00022692"/>
    </source>
</evidence>
<dbReference type="GO" id="GO:0005886">
    <property type="term" value="C:plasma membrane"/>
    <property type="evidence" value="ECO:0007669"/>
    <property type="project" value="TreeGrafter"/>
</dbReference>
<dbReference type="InterPro" id="IPR005821">
    <property type="entry name" value="Ion_trans_dom"/>
</dbReference>
<comment type="subcellular location">
    <subcellularLocation>
        <location evidence="1">Membrane</location>
        <topology evidence="1">Multi-pass membrane protein</topology>
    </subcellularLocation>
</comment>
<evidence type="ECO:0000259" key="6">
    <source>
        <dbReference type="Pfam" id="PF00520"/>
    </source>
</evidence>
<feature type="domain" description="Ion transport" evidence="6">
    <location>
        <begin position="4"/>
        <end position="86"/>
    </location>
</feature>
<dbReference type="InterPro" id="IPR050818">
    <property type="entry name" value="KCNH_animal-type"/>
</dbReference>
<accession>A0A7R9L6H5</accession>
<keyword evidence="8" id="KW-1185">Reference proteome</keyword>
<dbReference type="PRINTS" id="PR01463">
    <property type="entry name" value="EAGCHANLFMLY"/>
</dbReference>
<keyword evidence="2 5" id="KW-0812">Transmembrane</keyword>
<evidence type="ECO:0000256" key="3">
    <source>
        <dbReference type="ARBA" id="ARBA00022989"/>
    </source>
</evidence>
<name>A0A7R9L6H5_9ACAR</name>
<dbReference type="InterPro" id="IPR003938">
    <property type="entry name" value="K_chnl_volt-dep_EAG/ELK/ERG"/>
</dbReference>
<feature type="non-terminal residue" evidence="7">
    <location>
        <position position="128"/>
    </location>
</feature>
<dbReference type="PANTHER" id="PTHR10217:SF637">
    <property type="entry name" value="EAG-LIKE K[+] CHANNEL, ISOFORM A"/>
    <property type="match status" value="1"/>
</dbReference>
<feature type="transmembrane region" description="Helical" evidence="5">
    <location>
        <begin position="45"/>
        <end position="64"/>
    </location>
</feature>
<dbReference type="Pfam" id="PF00520">
    <property type="entry name" value="Ion_trans"/>
    <property type="match status" value="1"/>
</dbReference>
<evidence type="ECO:0000256" key="1">
    <source>
        <dbReference type="ARBA" id="ARBA00004141"/>
    </source>
</evidence>
<gene>
    <name evidence="7" type="ORF">OSB1V03_LOCUS16360</name>
</gene>
<dbReference type="SUPFAM" id="SSF81324">
    <property type="entry name" value="Voltage-gated potassium channels"/>
    <property type="match status" value="1"/>
</dbReference>
<protein>
    <recommendedName>
        <fullName evidence="6">Ion transport domain-containing protein</fullName>
    </recommendedName>
</protein>
<dbReference type="Proteomes" id="UP000759131">
    <property type="component" value="Unassembled WGS sequence"/>
</dbReference>
<evidence type="ECO:0000313" key="8">
    <source>
        <dbReference type="Proteomes" id="UP000759131"/>
    </source>
</evidence>
<keyword evidence="4 5" id="KW-0472">Membrane</keyword>
<dbReference type="AlphaFoldDB" id="A0A7R9L6H5"/>
<evidence type="ECO:0000256" key="4">
    <source>
        <dbReference type="ARBA" id="ARBA00023136"/>
    </source>
</evidence>
<dbReference type="GO" id="GO:0005249">
    <property type="term" value="F:voltage-gated potassium channel activity"/>
    <property type="evidence" value="ECO:0007669"/>
    <property type="project" value="InterPro"/>
</dbReference>